<dbReference type="AlphaFoldDB" id="A0A3N4KR04"/>
<feature type="region of interest" description="Disordered" evidence="1">
    <location>
        <begin position="1"/>
        <end position="20"/>
    </location>
</feature>
<dbReference type="InParanoid" id="A0A3N4KR04"/>
<name>A0A3N4KR04_9PEZI</name>
<sequence>MYEGKSEETASSVHDNGCLQLDIPTPAIQPHEYSVAMPFDKSGKWIGATWNENIKVIEAQAREE</sequence>
<accession>A0A3N4KR04</accession>
<evidence type="ECO:0000313" key="3">
    <source>
        <dbReference type="Proteomes" id="UP000277580"/>
    </source>
</evidence>
<evidence type="ECO:0000313" key="2">
    <source>
        <dbReference type="EMBL" id="RPB12927.1"/>
    </source>
</evidence>
<keyword evidence="3" id="KW-1185">Reference proteome</keyword>
<reference evidence="2 3" key="1">
    <citation type="journal article" date="2018" name="Nat. Ecol. Evol.">
        <title>Pezizomycetes genomes reveal the molecular basis of ectomycorrhizal truffle lifestyle.</title>
        <authorList>
            <person name="Murat C."/>
            <person name="Payen T."/>
            <person name="Noel B."/>
            <person name="Kuo A."/>
            <person name="Morin E."/>
            <person name="Chen J."/>
            <person name="Kohler A."/>
            <person name="Krizsan K."/>
            <person name="Balestrini R."/>
            <person name="Da Silva C."/>
            <person name="Montanini B."/>
            <person name="Hainaut M."/>
            <person name="Levati E."/>
            <person name="Barry K.W."/>
            <person name="Belfiori B."/>
            <person name="Cichocki N."/>
            <person name="Clum A."/>
            <person name="Dockter R.B."/>
            <person name="Fauchery L."/>
            <person name="Guy J."/>
            <person name="Iotti M."/>
            <person name="Le Tacon F."/>
            <person name="Lindquist E.A."/>
            <person name="Lipzen A."/>
            <person name="Malagnac F."/>
            <person name="Mello A."/>
            <person name="Molinier V."/>
            <person name="Miyauchi S."/>
            <person name="Poulain J."/>
            <person name="Riccioni C."/>
            <person name="Rubini A."/>
            <person name="Sitrit Y."/>
            <person name="Splivallo R."/>
            <person name="Traeger S."/>
            <person name="Wang M."/>
            <person name="Zifcakova L."/>
            <person name="Wipf D."/>
            <person name="Zambonelli A."/>
            <person name="Paolocci F."/>
            <person name="Nowrousian M."/>
            <person name="Ottonello S."/>
            <person name="Baldrian P."/>
            <person name="Spatafora J.W."/>
            <person name="Henrissat B."/>
            <person name="Nagy L.G."/>
            <person name="Aury J.M."/>
            <person name="Wincker P."/>
            <person name="Grigoriev I.V."/>
            <person name="Bonfante P."/>
            <person name="Martin F.M."/>
        </authorList>
    </citation>
    <scope>NUCLEOTIDE SEQUENCE [LARGE SCALE GENOMIC DNA]</scope>
    <source>
        <strain evidence="2 3">CCBAS932</strain>
    </source>
</reference>
<dbReference type="EMBL" id="ML119125">
    <property type="protein sequence ID" value="RPB12927.1"/>
    <property type="molecule type" value="Genomic_DNA"/>
</dbReference>
<dbReference type="Proteomes" id="UP000277580">
    <property type="component" value="Unassembled WGS sequence"/>
</dbReference>
<organism evidence="2 3">
    <name type="scientific">Morchella conica CCBAS932</name>
    <dbReference type="NCBI Taxonomy" id="1392247"/>
    <lineage>
        <taxon>Eukaryota</taxon>
        <taxon>Fungi</taxon>
        <taxon>Dikarya</taxon>
        <taxon>Ascomycota</taxon>
        <taxon>Pezizomycotina</taxon>
        <taxon>Pezizomycetes</taxon>
        <taxon>Pezizales</taxon>
        <taxon>Morchellaceae</taxon>
        <taxon>Morchella</taxon>
    </lineage>
</organism>
<proteinExistence type="predicted"/>
<protein>
    <submittedName>
        <fullName evidence="2">Uncharacterized protein</fullName>
    </submittedName>
</protein>
<gene>
    <name evidence="2" type="ORF">P167DRAFT_535332</name>
</gene>
<evidence type="ECO:0000256" key="1">
    <source>
        <dbReference type="SAM" id="MobiDB-lite"/>
    </source>
</evidence>